<dbReference type="Pfam" id="PF11377">
    <property type="entry name" value="DUF3180"/>
    <property type="match status" value="1"/>
</dbReference>
<proteinExistence type="predicted"/>
<feature type="transmembrane region" description="Helical" evidence="1">
    <location>
        <begin position="111"/>
        <end position="136"/>
    </location>
</feature>
<evidence type="ECO:0000256" key="1">
    <source>
        <dbReference type="SAM" id="Phobius"/>
    </source>
</evidence>
<keyword evidence="3" id="KW-1185">Reference proteome</keyword>
<evidence type="ECO:0000313" key="3">
    <source>
        <dbReference type="Proteomes" id="UP001596527"/>
    </source>
</evidence>
<keyword evidence="1" id="KW-0472">Membrane</keyword>
<reference evidence="3" key="1">
    <citation type="journal article" date="2019" name="Int. J. Syst. Evol. Microbiol.">
        <title>The Global Catalogue of Microorganisms (GCM) 10K type strain sequencing project: providing services to taxonomists for standard genome sequencing and annotation.</title>
        <authorList>
            <consortium name="The Broad Institute Genomics Platform"/>
            <consortium name="The Broad Institute Genome Sequencing Center for Infectious Disease"/>
            <person name="Wu L."/>
            <person name="Ma J."/>
        </authorList>
    </citation>
    <scope>NUCLEOTIDE SEQUENCE [LARGE SCALE GENOMIC DNA]</scope>
    <source>
        <strain evidence="3">CCUG 56698</strain>
    </source>
</reference>
<dbReference type="RefSeq" id="WP_380976349.1">
    <property type="nucleotide sequence ID" value="NZ_JBHTEF010000001.1"/>
</dbReference>
<organism evidence="2 3">
    <name type="scientific">Schaalia naturae</name>
    <dbReference type="NCBI Taxonomy" id="635203"/>
    <lineage>
        <taxon>Bacteria</taxon>
        <taxon>Bacillati</taxon>
        <taxon>Actinomycetota</taxon>
        <taxon>Actinomycetes</taxon>
        <taxon>Actinomycetales</taxon>
        <taxon>Actinomycetaceae</taxon>
        <taxon>Schaalia</taxon>
    </lineage>
</organism>
<protein>
    <submittedName>
        <fullName evidence="2">DUF3180 family protein</fullName>
    </submittedName>
</protein>
<dbReference type="InterPro" id="IPR021517">
    <property type="entry name" value="DUF3180"/>
</dbReference>
<name>A0ABW2SPQ5_9ACTO</name>
<sequence>MTPQSIGQLGLIAAVCAGASGLVSAVLVGTGRSPVIVTPYLAVVLLTLAAVLLWAGVAVRRMRAHRRTWMTPLLAMRTAVAARAASLAGSVCLGLLAGVAAIGALRLEASAMASSAGSAGLGALASLVLVVVGVIVERWCLIRPDDQDRDGDAGTRRAPGMPA</sequence>
<comment type="caution">
    <text evidence="2">The sequence shown here is derived from an EMBL/GenBank/DDBJ whole genome shotgun (WGS) entry which is preliminary data.</text>
</comment>
<keyword evidence="1" id="KW-0812">Transmembrane</keyword>
<feature type="transmembrane region" description="Helical" evidence="1">
    <location>
        <begin position="35"/>
        <end position="59"/>
    </location>
</feature>
<dbReference type="EMBL" id="JBHTEF010000001">
    <property type="protein sequence ID" value="MFC7582115.1"/>
    <property type="molecule type" value="Genomic_DNA"/>
</dbReference>
<dbReference type="Proteomes" id="UP001596527">
    <property type="component" value="Unassembled WGS sequence"/>
</dbReference>
<gene>
    <name evidence="2" type="ORF">ACFQWG_13015</name>
</gene>
<feature type="transmembrane region" description="Helical" evidence="1">
    <location>
        <begin position="80"/>
        <end position="105"/>
    </location>
</feature>
<keyword evidence="1" id="KW-1133">Transmembrane helix</keyword>
<accession>A0ABW2SPQ5</accession>
<evidence type="ECO:0000313" key="2">
    <source>
        <dbReference type="EMBL" id="MFC7582115.1"/>
    </source>
</evidence>